<organism evidence="2 3">
    <name type="scientific">Cellulosilyticum lentocellum (strain ATCC 49066 / DSM 5427 / NCIMB 11756 / RHM5)</name>
    <name type="common">Clostridium lentocellum</name>
    <dbReference type="NCBI Taxonomy" id="642492"/>
    <lineage>
        <taxon>Bacteria</taxon>
        <taxon>Bacillati</taxon>
        <taxon>Bacillota</taxon>
        <taxon>Clostridia</taxon>
        <taxon>Lachnospirales</taxon>
        <taxon>Cellulosilyticaceae</taxon>
        <taxon>Cellulosilyticum</taxon>
    </lineage>
</organism>
<dbReference type="eggNOG" id="COG2604">
    <property type="taxonomic scope" value="Bacteria"/>
</dbReference>
<proteinExistence type="predicted"/>
<dbReference type="AlphaFoldDB" id="F2JT49"/>
<dbReference type="EMBL" id="CP002582">
    <property type="protein sequence ID" value="ADZ85268.1"/>
    <property type="molecule type" value="Genomic_DNA"/>
</dbReference>
<dbReference type="Pfam" id="PF01973">
    <property type="entry name" value="MptE-like"/>
    <property type="match status" value="1"/>
</dbReference>
<gene>
    <name evidence="2" type="ordered locus">Clole_3585</name>
</gene>
<sequence>MKVNVKEARKGGYTASVTYFDELNQKEATISLCSRIDPIQEGITWAKNIYRKGERAFIVYGIGMGYHINALMNLLEPYQRVVVLDVNLEVWEKIKAYSAIQKLKGNQYEILITEDLHQIEQVLLAIQEKQACIYMYHPCVKLIPHKLNQFKHILDLYKVRQSGNQTRTLVEENYRYNNENRYPNISSWYNTLKNKPVIIVSAGPSLDKNIDLLKEVNEEIFILATGRTLKLLIEKGIRVDMFCIIDPTEELMFKQIEGLANLQVPMAFLNTANHKVVDAYRGPKYIAYTEESPENQEGRIDSGGSVATVALELAIKFGANPIIFIGQDLAYTNLKSHCNNSISMSTIENGSITKKVKDIHGKYIPTTLALLSFKWWIEQKIRKTPGIKFINATEGGAYIEGCEHQTLAYVLQHYMSRRE</sequence>
<evidence type="ECO:0000259" key="1">
    <source>
        <dbReference type="Pfam" id="PF01973"/>
    </source>
</evidence>
<dbReference type="KEGG" id="cle:Clole_3585"/>
<dbReference type="RefSeq" id="WP_013658544.1">
    <property type="nucleotide sequence ID" value="NC_015275.1"/>
</dbReference>
<feature type="domain" description="6-hydroxymethylpterin diphosphokinase MptE-like" evidence="1">
    <location>
        <begin position="175"/>
        <end position="333"/>
    </location>
</feature>
<dbReference type="Proteomes" id="UP000008467">
    <property type="component" value="Chromosome"/>
</dbReference>
<reference evidence="2 3" key="1">
    <citation type="journal article" date="2011" name="J. Bacteriol.">
        <title>Complete genome sequence of the cellulose-degrading bacterium Cellulosilyticum lentocellum.</title>
        <authorList>
            <consortium name="US DOE Joint Genome Institute"/>
            <person name="Miller D.A."/>
            <person name="Suen G."/>
            <person name="Bruce D."/>
            <person name="Copeland A."/>
            <person name="Cheng J.F."/>
            <person name="Detter C."/>
            <person name="Goodwin L.A."/>
            <person name="Han C.S."/>
            <person name="Hauser L.J."/>
            <person name="Land M.L."/>
            <person name="Lapidus A."/>
            <person name="Lucas S."/>
            <person name="Meincke L."/>
            <person name="Pitluck S."/>
            <person name="Tapia R."/>
            <person name="Teshima H."/>
            <person name="Woyke T."/>
            <person name="Fox B.G."/>
            <person name="Angert E.R."/>
            <person name="Currie C.R."/>
        </authorList>
    </citation>
    <scope>NUCLEOTIDE SEQUENCE [LARGE SCALE GENOMIC DNA]</scope>
    <source>
        <strain evidence="3">ATCC 49066 / DSM 5427 / NCIMB 11756 / RHM5</strain>
    </source>
</reference>
<keyword evidence="3" id="KW-1185">Reference proteome</keyword>
<evidence type="ECO:0000313" key="2">
    <source>
        <dbReference type="EMBL" id="ADZ85268.1"/>
    </source>
</evidence>
<dbReference type="PANTHER" id="PTHR41786:SF1">
    <property type="entry name" value="6-HYDROXYMETHYLPTERIN DIPHOSPHOKINASE MPTE-LIKE DOMAIN-CONTAINING PROTEIN"/>
    <property type="match status" value="1"/>
</dbReference>
<protein>
    <recommendedName>
        <fullName evidence="1">6-hydroxymethylpterin diphosphokinase MptE-like domain-containing protein</fullName>
    </recommendedName>
</protein>
<name>F2JT49_CELLD</name>
<evidence type="ECO:0000313" key="3">
    <source>
        <dbReference type="Proteomes" id="UP000008467"/>
    </source>
</evidence>
<dbReference type="HOGENOM" id="CLU_026503_0_1_9"/>
<dbReference type="InterPro" id="IPR002826">
    <property type="entry name" value="MptE-like"/>
</dbReference>
<accession>F2JT49</accession>
<dbReference type="STRING" id="642492.Clole_3585"/>
<dbReference type="PANTHER" id="PTHR41786">
    <property type="entry name" value="MOTILITY ACCESSORY FACTOR MAF"/>
    <property type="match status" value="1"/>
</dbReference>